<feature type="domain" description="DDH" evidence="7">
    <location>
        <begin position="3"/>
        <end position="132"/>
    </location>
</feature>
<dbReference type="InterPro" id="IPR038763">
    <property type="entry name" value="DHH_sf"/>
</dbReference>
<dbReference type="GO" id="GO:0008409">
    <property type="term" value="F:5'-3' exonuclease activity"/>
    <property type="evidence" value="ECO:0007669"/>
    <property type="project" value="InterPro"/>
</dbReference>
<keyword evidence="6" id="KW-0175">Coiled coil</keyword>
<evidence type="ECO:0000259" key="7">
    <source>
        <dbReference type="Pfam" id="PF01368"/>
    </source>
</evidence>
<dbReference type="PANTHER" id="PTHR30255">
    <property type="entry name" value="SINGLE-STRANDED-DNA-SPECIFIC EXONUCLEASE RECJ"/>
    <property type="match status" value="1"/>
</dbReference>
<dbReference type="InterPro" id="IPR004610">
    <property type="entry name" value="RecJ"/>
</dbReference>
<reference evidence="10 11" key="1">
    <citation type="journal article" date="2016" name="Nat. Commun.">
        <title>Thousands of microbial genomes shed light on interconnected biogeochemical processes in an aquifer system.</title>
        <authorList>
            <person name="Anantharaman K."/>
            <person name="Brown C.T."/>
            <person name="Hug L.A."/>
            <person name="Sharon I."/>
            <person name="Castelle C.J."/>
            <person name="Probst A.J."/>
            <person name="Thomas B.C."/>
            <person name="Singh A."/>
            <person name="Wilkins M.J."/>
            <person name="Karaoz U."/>
            <person name="Brodie E.L."/>
            <person name="Williams K.H."/>
            <person name="Hubbard S.S."/>
            <person name="Banfield J.F."/>
        </authorList>
    </citation>
    <scope>NUCLEOTIDE SEQUENCE [LARGE SCALE GENOMIC DNA]</scope>
</reference>
<feature type="non-terminal residue" evidence="10">
    <location>
        <position position="1"/>
    </location>
</feature>
<feature type="coiled-coil region" evidence="6">
    <location>
        <begin position="200"/>
        <end position="234"/>
    </location>
</feature>
<feature type="domain" description="RecJ OB" evidence="9">
    <location>
        <begin position="355"/>
        <end position="463"/>
    </location>
</feature>
<gene>
    <name evidence="10" type="ORF">A2788_02485</name>
</gene>
<dbReference type="InterPro" id="IPR051673">
    <property type="entry name" value="SSDNA_exonuclease_RecJ"/>
</dbReference>
<dbReference type="PANTHER" id="PTHR30255:SF2">
    <property type="entry name" value="SINGLE-STRANDED-DNA-SPECIFIC EXONUCLEASE RECJ"/>
    <property type="match status" value="1"/>
</dbReference>
<protein>
    <recommendedName>
        <fullName evidence="2">Single-stranded-DNA-specific exonuclease RecJ</fullName>
    </recommendedName>
</protein>
<sequence length="486" mass="52025">TAILFQSLRRDFGLEHCSYYLPSRFKDGYGLNEKVVRQFAAEGIKLLITVDCGTVSLPQIAVAQELGIDVIVLDHHLPGEELPAALALVNPKRADSKYKHASPCATGLAFKLVQALVPEAAEQYLDLAALATVVDCVSLFGENRALVKAGLAAMQHGRLRPGLKALLAKVMREGSELSAADLGFKVGPVINVAGRLGDPVLALKLLLAETELAVEELLEQLLYLNKQRQKITAEAMQEAQTLLVPDAPVVLIKSPHFMSGIVGIMAARLQETLGRPAIVAEEREEFCVGSARALPGFDITALLATQADKLVAFGGHAGAGGFTIHKDHWPAFAAGIQAEAAKMLAGADLRPTLDLDCELQAAEIDWPLLRLLERLAPFGTGNKEPVFLLRNAIVCSARLVGSGGKHLKLDLKLGGKILAGIAFSVDTWVNREELSRGEAVDLACHLAENVWQGVSSIQLKILDIGRAVAIAANAVEDKSKVLSKMH</sequence>
<evidence type="ECO:0000259" key="8">
    <source>
        <dbReference type="Pfam" id="PF02272"/>
    </source>
</evidence>
<dbReference type="NCBIfam" id="TIGR00644">
    <property type="entry name" value="recJ"/>
    <property type="match status" value="1"/>
</dbReference>
<evidence type="ECO:0000313" key="10">
    <source>
        <dbReference type="EMBL" id="OGC82747.1"/>
    </source>
</evidence>
<feature type="domain" description="DHHA1" evidence="8">
    <location>
        <begin position="259"/>
        <end position="337"/>
    </location>
</feature>
<keyword evidence="5 10" id="KW-0269">Exonuclease</keyword>
<comment type="similarity">
    <text evidence="1">Belongs to the RecJ family.</text>
</comment>
<keyword evidence="4" id="KW-0378">Hydrolase</keyword>
<dbReference type="InterPro" id="IPR041122">
    <property type="entry name" value="RecJ_OB"/>
</dbReference>
<evidence type="ECO:0000256" key="1">
    <source>
        <dbReference type="ARBA" id="ARBA00005915"/>
    </source>
</evidence>
<dbReference type="Proteomes" id="UP000177521">
    <property type="component" value="Unassembled WGS sequence"/>
</dbReference>
<name>A0A1F4XM71_9BACT</name>
<comment type="caution">
    <text evidence="10">The sequence shown here is derived from an EMBL/GenBank/DDBJ whole genome shotgun (WGS) entry which is preliminary data.</text>
</comment>
<dbReference type="SUPFAM" id="SSF64182">
    <property type="entry name" value="DHH phosphoesterases"/>
    <property type="match status" value="1"/>
</dbReference>
<dbReference type="Pfam" id="PF02272">
    <property type="entry name" value="DHHA1"/>
    <property type="match status" value="1"/>
</dbReference>
<dbReference type="EMBL" id="MEWS01000008">
    <property type="protein sequence ID" value="OGC82747.1"/>
    <property type="molecule type" value="Genomic_DNA"/>
</dbReference>
<dbReference type="Gene3D" id="3.90.1640.30">
    <property type="match status" value="1"/>
</dbReference>
<dbReference type="Gene3D" id="2.40.50.460">
    <property type="match status" value="1"/>
</dbReference>
<evidence type="ECO:0000313" key="11">
    <source>
        <dbReference type="Proteomes" id="UP000177521"/>
    </source>
</evidence>
<evidence type="ECO:0000256" key="3">
    <source>
        <dbReference type="ARBA" id="ARBA00022722"/>
    </source>
</evidence>
<dbReference type="InterPro" id="IPR003156">
    <property type="entry name" value="DHHA1_dom"/>
</dbReference>
<dbReference type="AlphaFoldDB" id="A0A1F4XM71"/>
<dbReference type="Pfam" id="PF01368">
    <property type="entry name" value="DHH"/>
    <property type="match status" value="1"/>
</dbReference>
<evidence type="ECO:0000256" key="6">
    <source>
        <dbReference type="SAM" id="Coils"/>
    </source>
</evidence>
<evidence type="ECO:0000259" key="9">
    <source>
        <dbReference type="Pfam" id="PF17768"/>
    </source>
</evidence>
<evidence type="ECO:0000256" key="4">
    <source>
        <dbReference type="ARBA" id="ARBA00022801"/>
    </source>
</evidence>
<dbReference type="GO" id="GO:0003676">
    <property type="term" value="F:nucleic acid binding"/>
    <property type="evidence" value="ECO:0007669"/>
    <property type="project" value="InterPro"/>
</dbReference>
<keyword evidence="3" id="KW-0540">Nuclease</keyword>
<dbReference type="InterPro" id="IPR001667">
    <property type="entry name" value="DDH_dom"/>
</dbReference>
<accession>A0A1F4XM71</accession>
<evidence type="ECO:0000256" key="5">
    <source>
        <dbReference type="ARBA" id="ARBA00022839"/>
    </source>
</evidence>
<proteinExistence type="inferred from homology"/>
<dbReference type="GO" id="GO:0006281">
    <property type="term" value="P:DNA repair"/>
    <property type="evidence" value="ECO:0007669"/>
    <property type="project" value="InterPro"/>
</dbReference>
<dbReference type="Pfam" id="PF17768">
    <property type="entry name" value="RecJ_OB"/>
    <property type="match status" value="1"/>
</dbReference>
<evidence type="ECO:0000256" key="2">
    <source>
        <dbReference type="ARBA" id="ARBA00019841"/>
    </source>
</evidence>
<organism evidence="10 11">
    <name type="scientific">Candidatus Abawacabacteria bacterium RIFCSPHIGHO2_01_FULL_46_8</name>
    <dbReference type="NCBI Taxonomy" id="1817815"/>
    <lineage>
        <taxon>Bacteria</taxon>
        <taxon>Candidatus Abawacaibacteriota</taxon>
    </lineage>
</organism>
<dbReference type="GO" id="GO:0006310">
    <property type="term" value="P:DNA recombination"/>
    <property type="evidence" value="ECO:0007669"/>
    <property type="project" value="InterPro"/>
</dbReference>